<feature type="compositionally biased region" description="Basic and acidic residues" evidence="2">
    <location>
        <begin position="1"/>
        <end position="21"/>
    </location>
</feature>
<feature type="region of interest" description="Disordered" evidence="2">
    <location>
        <begin position="1"/>
        <end position="23"/>
    </location>
</feature>
<name>A0A5J4VZS2_9EUKA</name>
<evidence type="ECO:0000313" key="4">
    <source>
        <dbReference type="Proteomes" id="UP000324800"/>
    </source>
</evidence>
<evidence type="ECO:0000256" key="1">
    <source>
        <dbReference type="SAM" id="Coils"/>
    </source>
</evidence>
<dbReference type="OrthoDB" id="2329056at2759"/>
<organism evidence="3 4">
    <name type="scientific">Streblomastix strix</name>
    <dbReference type="NCBI Taxonomy" id="222440"/>
    <lineage>
        <taxon>Eukaryota</taxon>
        <taxon>Metamonada</taxon>
        <taxon>Preaxostyla</taxon>
        <taxon>Oxymonadida</taxon>
        <taxon>Streblomastigidae</taxon>
        <taxon>Streblomastix</taxon>
    </lineage>
</organism>
<dbReference type="EMBL" id="SNRW01004125">
    <property type="protein sequence ID" value="KAA6388075.1"/>
    <property type="molecule type" value="Genomic_DNA"/>
</dbReference>
<evidence type="ECO:0000256" key="2">
    <source>
        <dbReference type="SAM" id="MobiDB-lite"/>
    </source>
</evidence>
<comment type="caution">
    <text evidence="3">The sequence shown here is derived from an EMBL/GenBank/DDBJ whole genome shotgun (WGS) entry which is preliminary data.</text>
</comment>
<evidence type="ECO:0008006" key="5">
    <source>
        <dbReference type="Google" id="ProtNLM"/>
    </source>
</evidence>
<protein>
    <recommendedName>
        <fullName evidence="5">B30.2/SPRY domain-containing protein</fullName>
    </recommendedName>
</protein>
<dbReference type="AlphaFoldDB" id="A0A5J4VZS2"/>
<dbReference type="InterPro" id="IPR043136">
    <property type="entry name" value="B30.2/SPRY_sf"/>
</dbReference>
<proteinExistence type="predicted"/>
<gene>
    <name evidence="3" type="ORF">EZS28_016397</name>
</gene>
<feature type="coiled-coil region" evidence="1">
    <location>
        <begin position="241"/>
        <end position="303"/>
    </location>
</feature>
<dbReference type="Proteomes" id="UP000324800">
    <property type="component" value="Unassembled WGS sequence"/>
</dbReference>
<reference evidence="3 4" key="1">
    <citation type="submission" date="2019-03" db="EMBL/GenBank/DDBJ databases">
        <title>Single cell metagenomics reveals metabolic interactions within the superorganism composed of flagellate Streblomastix strix and complex community of Bacteroidetes bacteria on its surface.</title>
        <authorList>
            <person name="Treitli S.C."/>
            <person name="Kolisko M."/>
            <person name="Husnik F."/>
            <person name="Keeling P."/>
            <person name="Hampl V."/>
        </authorList>
    </citation>
    <scope>NUCLEOTIDE SEQUENCE [LARGE SCALE GENOMIC DNA]</scope>
    <source>
        <strain evidence="3">ST1C</strain>
    </source>
</reference>
<dbReference type="Gene3D" id="2.60.120.920">
    <property type="match status" value="1"/>
</dbReference>
<keyword evidence="1" id="KW-0175">Coiled coil</keyword>
<accession>A0A5J4VZS2</accession>
<sequence length="540" mass="61437">MTDSDSSNRRSDGSDLSETLRKQGQGDGDVYQIVDYTEQYSFEAAGNLRCRENLVLTMECGEWQGVIKTSGIIENSTSLMVQTTNPRIRTLCGVLIQLLQQIGTEQADADWKTLLLPLLSLLFNPDEGISEIGKQSLLKVIGTKPEVHSSLLELRLLDKSAELLDNAYPSDTSTEQSSSSQISQRILVNILEIIDKILKSDIEIGNQISKLMFTLQRLAKIELPRPIKRAIGAIQYFLEQDQQETLENNEIQAKLKEAQQKVIDCEERVRIAEQRARNEEKMKKEAEQEKISAEDRIHIFEEREGRKDIEIWLLKFEIEQLRSNYAVAPKQTPVSQQKYNQINVGQCIQINVGEDHISELENPDSSGQRVRLYWILRLFRKAESLNGEYVAIPLNKVMNDGIHQISVKFEQCNFNGFVQGYVGIMKVDYNIPCPCKPYENLNLLGYYGCSGQIYNKGEWGEGNSQFKDSQLITMELNMEAGTLHFFVDGIQQPVFVKEIKEAVKFWFEINIIGSSFTIKSLKNLPSATAKSMANEKAINW</sequence>
<evidence type="ECO:0000313" key="3">
    <source>
        <dbReference type="EMBL" id="KAA6388075.1"/>
    </source>
</evidence>